<reference evidence="1" key="2">
    <citation type="journal article" date="2015" name="Data Brief">
        <title>Shoot transcriptome of the giant reed, Arundo donax.</title>
        <authorList>
            <person name="Barrero R.A."/>
            <person name="Guerrero F.D."/>
            <person name="Moolhuijzen P."/>
            <person name="Goolsby J.A."/>
            <person name="Tidwell J."/>
            <person name="Bellgard S.E."/>
            <person name="Bellgard M.I."/>
        </authorList>
    </citation>
    <scope>NUCLEOTIDE SEQUENCE</scope>
    <source>
        <tissue evidence="1">Shoot tissue taken approximately 20 cm above the soil surface</tissue>
    </source>
</reference>
<dbReference type="AlphaFoldDB" id="A0A0A9ACC0"/>
<organism evidence="1">
    <name type="scientific">Arundo donax</name>
    <name type="common">Giant reed</name>
    <name type="synonym">Donax arundinaceus</name>
    <dbReference type="NCBI Taxonomy" id="35708"/>
    <lineage>
        <taxon>Eukaryota</taxon>
        <taxon>Viridiplantae</taxon>
        <taxon>Streptophyta</taxon>
        <taxon>Embryophyta</taxon>
        <taxon>Tracheophyta</taxon>
        <taxon>Spermatophyta</taxon>
        <taxon>Magnoliopsida</taxon>
        <taxon>Liliopsida</taxon>
        <taxon>Poales</taxon>
        <taxon>Poaceae</taxon>
        <taxon>PACMAD clade</taxon>
        <taxon>Arundinoideae</taxon>
        <taxon>Arundineae</taxon>
        <taxon>Arundo</taxon>
    </lineage>
</organism>
<proteinExistence type="predicted"/>
<evidence type="ECO:0000313" key="1">
    <source>
        <dbReference type="EMBL" id="JAD49304.1"/>
    </source>
</evidence>
<name>A0A0A9ACC0_ARUDO</name>
<dbReference type="EMBL" id="GBRH01248591">
    <property type="protein sequence ID" value="JAD49304.1"/>
    <property type="molecule type" value="Transcribed_RNA"/>
</dbReference>
<sequence length="71" mass="7671">MSLEEFGLSGEDGRITLLCEAAVEYVLCLLRKGASEEVERAFLSSMGRPCRNGNGLGQFMGVTQQIAVPSF</sequence>
<protein>
    <submittedName>
        <fullName evidence="1">Uncharacterized protein</fullName>
    </submittedName>
</protein>
<accession>A0A0A9ACC0</accession>
<reference evidence="1" key="1">
    <citation type="submission" date="2014-09" db="EMBL/GenBank/DDBJ databases">
        <authorList>
            <person name="Magalhaes I.L.F."/>
            <person name="Oliveira U."/>
            <person name="Santos F.R."/>
            <person name="Vidigal T.H.D.A."/>
            <person name="Brescovit A.D."/>
            <person name="Santos A.J."/>
        </authorList>
    </citation>
    <scope>NUCLEOTIDE SEQUENCE</scope>
    <source>
        <tissue evidence="1">Shoot tissue taken approximately 20 cm above the soil surface</tissue>
    </source>
</reference>